<comment type="caution">
    <text evidence="14">The sequence shown here is derived from an EMBL/GenBank/DDBJ whole genome shotgun (WGS) entry which is preliminary data.</text>
</comment>
<keyword evidence="15" id="KW-1185">Reference proteome</keyword>
<accession>A0A2A9PHS2</accession>
<proteinExistence type="inferred from homology"/>
<dbReference type="OrthoDB" id="276422at2759"/>
<dbReference type="GO" id="GO:0003899">
    <property type="term" value="F:DNA-directed RNA polymerase activity"/>
    <property type="evidence" value="ECO:0007669"/>
    <property type="project" value="UniProtKB-EC"/>
</dbReference>
<evidence type="ECO:0000256" key="10">
    <source>
        <dbReference type="ARBA" id="ARBA00048552"/>
    </source>
</evidence>
<evidence type="ECO:0000256" key="11">
    <source>
        <dbReference type="RuleBase" id="RU003805"/>
    </source>
</evidence>
<evidence type="ECO:0000256" key="4">
    <source>
        <dbReference type="ARBA" id="ARBA00022478"/>
    </source>
</evidence>
<evidence type="ECO:0000256" key="3">
    <source>
        <dbReference type="ARBA" id="ARBA00009493"/>
    </source>
</evidence>
<dbReference type="FunFam" id="1.10.287.280:FF:000001">
    <property type="entry name" value="DNA-directed RNA polymerase"/>
    <property type="match status" value="1"/>
</dbReference>
<name>A0A2A9PHS2_OPHUN</name>
<feature type="region of interest" description="Disordered" evidence="12">
    <location>
        <begin position="1306"/>
        <end position="1381"/>
    </location>
</feature>
<gene>
    <name evidence="14" type="ORF">XA68_10947</name>
</gene>
<dbReference type="SMART" id="SM01311">
    <property type="entry name" value="RPOL_N"/>
    <property type="match status" value="1"/>
</dbReference>
<dbReference type="PANTHER" id="PTHR10102:SF0">
    <property type="entry name" value="DNA-DIRECTED RNA POLYMERASE, MITOCHONDRIAL"/>
    <property type="match status" value="1"/>
</dbReference>
<dbReference type="InterPro" id="IPR029262">
    <property type="entry name" value="RPOL_N"/>
</dbReference>
<dbReference type="InterPro" id="IPR024075">
    <property type="entry name" value="DNA-dir_RNA_pol_helix_hairp_sf"/>
</dbReference>
<dbReference type="InterPro" id="IPR043502">
    <property type="entry name" value="DNA/RNA_pol_sf"/>
</dbReference>
<evidence type="ECO:0000256" key="2">
    <source>
        <dbReference type="ARBA" id="ARBA00004173"/>
    </source>
</evidence>
<comment type="catalytic activity">
    <reaction evidence="10 11">
        <text>RNA(n) + a ribonucleoside 5'-triphosphate = RNA(n+1) + diphosphate</text>
        <dbReference type="Rhea" id="RHEA:21248"/>
        <dbReference type="Rhea" id="RHEA-COMP:14527"/>
        <dbReference type="Rhea" id="RHEA-COMP:17342"/>
        <dbReference type="ChEBI" id="CHEBI:33019"/>
        <dbReference type="ChEBI" id="CHEBI:61557"/>
        <dbReference type="ChEBI" id="CHEBI:140395"/>
        <dbReference type="EC" id="2.7.7.6"/>
    </reaction>
</comment>
<evidence type="ECO:0000256" key="7">
    <source>
        <dbReference type="ARBA" id="ARBA00022946"/>
    </source>
</evidence>
<dbReference type="Proteomes" id="UP000037136">
    <property type="component" value="Unassembled WGS sequence"/>
</dbReference>
<feature type="region of interest" description="Disordered" evidence="12">
    <location>
        <begin position="1"/>
        <end position="23"/>
    </location>
</feature>
<feature type="compositionally biased region" description="Basic residues" evidence="12">
    <location>
        <begin position="1334"/>
        <end position="1345"/>
    </location>
</feature>
<dbReference type="GO" id="GO:0034245">
    <property type="term" value="C:mitochondrial DNA-directed RNA polymerase complex"/>
    <property type="evidence" value="ECO:0007669"/>
    <property type="project" value="TreeGrafter"/>
</dbReference>
<dbReference type="EMBL" id="LAZP02000129">
    <property type="protein sequence ID" value="PFH60433.1"/>
    <property type="molecule type" value="Genomic_DNA"/>
</dbReference>
<dbReference type="InterPro" id="IPR037159">
    <property type="entry name" value="RNA_POL_N_sf"/>
</dbReference>
<feature type="compositionally biased region" description="Basic residues" evidence="12">
    <location>
        <begin position="478"/>
        <end position="490"/>
    </location>
</feature>
<evidence type="ECO:0000256" key="12">
    <source>
        <dbReference type="SAM" id="MobiDB-lite"/>
    </source>
</evidence>
<feature type="compositionally biased region" description="Acidic residues" evidence="12">
    <location>
        <begin position="1306"/>
        <end position="1329"/>
    </location>
</feature>
<keyword evidence="4 11" id="KW-0240">DNA-directed RNA polymerase</keyword>
<comment type="subcellular location">
    <subcellularLocation>
        <location evidence="2">Mitochondrion</location>
    </subcellularLocation>
</comment>
<feature type="domain" description="DNA-directed RNA polymerase N-terminal" evidence="13">
    <location>
        <begin position="334"/>
        <end position="669"/>
    </location>
</feature>
<keyword evidence="9 11" id="KW-0804">Transcription</keyword>
<dbReference type="Pfam" id="PF00940">
    <property type="entry name" value="RNA_pol"/>
    <property type="match status" value="1"/>
</dbReference>
<sequence length="1416" mass="158822">MLSRQACSGLARHPSAVSRPSGASLRCPALHFSLSSLGRRPLITRASQPSPRGEQALEPYAQLQSRPLATAVEHFSPFQGQSLPPFAAVTKTFDPSALVILPDVGKARPTTRTNRSGIPGDLDDMLAMFNACVRVGKLDRAALVIKRFATMDLLSPEEHILLNNQYLRASLDQIRDKPGKKQADGLHKWYELHIRNKDLPHTAETIACMLKASLLSEQGDRLKRLVKRYMSMAPGEAGLRVLNMSDIFTDSDLATITEICPTYNFAEEADVADESADGANPADEGVASPAEEFLELKVTPQKGMGLQTLKKGLTLFASLKHVDVSTLSASEQHRIQLMLERDSIDAAIQKWKHDRKSLQSKGIMSDFGPGQGEGSMSQNMAFWLEAFEERVKKELHLADMSELKSTKTDTDFHRCFYGPFLRQSTPERLAALTILSVVNLGAMVGMERGVAVNRLVATLARLVQEDIRLQRKEEAQRAARKHKVKLHRQSQKGPSENDEVDNGDDANLNKVVELPKETQTLLHDTEQKPWSPEIRAHVGSILLKILLETAKVKVTTRHPKTRELVSQYQPAFMHVMQPRKGRKIGVFMLNTDLTEKLRREPIGDFITKHLPMLVEPKPWTKFNEGGFLASESSLVRVKSNNVEQVRYSRAAIESGDISAVLQGLDILGKTAWRINEDVLRVMMEAWNTGDEIANIPPLNPKFNVPPEPDPSADPVQRLEWLRNIKTIQNKKTALHSQRCYMNLQLEIARSYRKQTMFFPHNVDYRGRAYPMPTYFNHMGADHVRGLLRFAKGKEIGVRGLRWLKIHLANVYGLDKSSFDERETFANDNVDKILESVTNPLQGSRWWLEAEDPWQTLAACFELKAALELPDPTKHVSYLPVHQDGTCNGLQHYAALGGDTWGAKQVNLEPSDRPADVYSAVANLVKQSIDVDAALGVAIAAVLRDKVTRKVVKQTVMTNVYGVTFSGAKKQVCKQLDDLYPNLGKENGTSNMALATYIARHTFKALATMFRGAHDIQNWLGEVGGRVCRALTPTQLELLAEVDLSNGKDENVRSEAYRAKIIKLQEKLASEFRSTIVWTTPLRMPVVQPYRKGNNREIRTCLQAVIYASDDTSDPVNRRKQLQGFPPNFIHSLDASHMVLSALRCHELGLTFAAVHDSFWTHASEIDTMNNVLREAFIQIHQEDVIGRLAAEFKARHEGSLYVAHIDPLSPAGKKIKQLRVQTRHTMEQELLLEYRRTRLLSSKDPNDIAEAKKIVTPASVYEDMEAKEVDLHIQEDRKDMGIGEIPEDEAEDESSDILKEVLDEVLSEQETDEPTEDDTVPGMDDVDETSVEKPKRKAKSKKKAKASAEENADEDDDEDETETSAKSTKRSTRGAKRVQPISSKGLAFWMPLVIPPIPKKGDFDVNRLRESLYFFS</sequence>
<comment type="function">
    <text evidence="1 11">DNA-dependent RNA polymerase catalyzes the transcription of DNA into RNA using the four ribonucleoside triphosphates as substrates.</text>
</comment>
<evidence type="ECO:0000256" key="6">
    <source>
        <dbReference type="ARBA" id="ARBA00022695"/>
    </source>
</evidence>
<reference evidence="14 15" key="1">
    <citation type="journal article" date="2015" name="BMC Genomics">
        <title>Gene expression during zombie ant biting behavior reflects the complexity underlying fungal parasitic behavioral manipulation.</title>
        <authorList>
            <person name="de Bekker C."/>
            <person name="Ohm R.A."/>
            <person name="Loreto R.G."/>
            <person name="Sebastian A."/>
            <person name="Albert I."/>
            <person name="Merrow M."/>
            <person name="Brachmann A."/>
            <person name="Hughes D.P."/>
        </authorList>
    </citation>
    <scope>NUCLEOTIDE SEQUENCE [LARGE SCALE GENOMIC DNA]</scope>
    <source>
        <strain evidence="14 15">SC16a</strain>
    </source>
</reference>
<reference evidence="14 15" key="2">
    <citation type="journal article" date="2017" name="Sci. Rep.">
        <title>Ant-infecting Ophiocordyceps genomes reveal a high diversity of potential behavioral manipulation genes and a possible major role for enterotoxins.</title>
        <authorList>
            <person name="de Bekker C."/>
            <person name="Ohm R.A."/>
            <person name="Evans H.C."/>
            <person name="Brachmann A."/>
            <person name="Hughes D.P."/>
        </authorList>
    </citation>
    <scope>NUCLEOTIDE SEQUENCE [LARGE SCALE GENOMIC DNA]</scope>
    <source>
        <strain evidence="14 15">SC16a</strain>
    </source>
</reference>
<feature type="compositionally biased region" description="Basic residues" evidence="12">
    <location>
        <begin position="1367"/>
        <end position="1376"/>
    </location>
</feature>
<dbReference type="Gene3D" id="1.10.150.20">
    <property type="entry name" value="5' to 3' exonuclease, C-terminal subdomain"/>
    <property type="match status" value="1"/>
</dbReference>
<dbReference type="EC" id="2.7.7.6" evidence="11"/>
<dbReference type="InterPro" id="IPR046950">
    <property type="entry name" value="DNA-dir_Rpol_C_phage-type"/>
</dbReference>
<keyword evidence="6 11" id="KW-0548">Nucleotidyltransferase</keyword>
<comment type="similarity">
    <text evidence="3 11">Belongs to the phage and mitochondrial RNA polymerase family.</text>
</comment>
<evidence type="ECO:0000313" key="15">
    <source>
        <dbReference type="Proteomes" id="UP000037136"/>
    </source>
</evidence>
<dbReference type="Pfam" id="PF14700">
    <property type="entry name" value="RPOL_N"/>
    <property type="match status" value="1"/>
</dbReference>
<dbReference type="GO" id="GO:0006390">
    <property type="term" value="P:mitochondrial transcription"/>
    <property type="evidence" value="ECO:0007669"/>
    <property type="project" value="TreeGrafter"/>
</dbReference>
<evidence type="ECO:0000256" key="1">
    <source>
        <dbReference type="ARBA" id="ARBA00004026"/>
    </source>
</evidence>
<evidence type="ECO:0000256" key="5">
    <source>
        <dbReference type="ARBA" id="ARBA00022679"/>
    </source>
</evidence>
<dbReference type="Gene3D" id="1.10.287.260">
    <property type="match status" value="1"/>
</dbReference>
<dbReference type="STRING" id="268505.A0A2A9PHS2"/>
<dbReference type="GO" id="GO:0001018">
    <property type="term" value="F:mitochondrial promoter sequence-specific DNA binding"/>
    <property type="evidence" value="ECO:0007669"/>
    <property type="project" value="TreeGrafter"/>
</dbReference>
<dbReference type="Gene3D" id="1.10.287.280">
    <property type="match status" value="1"/>
</dbReference>
<dbReference type="PROSITE" id="PS00900">
    <property type="entry name" value="RNA_POL_PHAGE_1"/>
    <property type="match status" value="1"/>
</dbReference>
<feature type="compositionally biased region" description="Acidic residues" evidence="12">
    <location>
        <begin position="1350"/>
        <end position="1362"/>
    </location>
</feature>
<dbReference type="Gene3D" id="1.10.1320.10">
    <property type="entry name" value="DNA-directed RNA polymerase, N-terminal domain"/>
    <property type="match status" value="1"/>
</dbReference>
<dbReference type="PANTHER" id="PTHR10102">
    <property type="entry name" value="DNA-DIRECTED RNA POLYMERASE, MITOCHONDRIAL"/>
    <property type="match status" value="1"/>
</dbReference>
<feature type="region of interest" description="Disordered" evidence="12">
    <location>
        <begin position="478"/>
        <end position="506"/>
    </location>
</feature>
<dbReference type="FunFam" id="1.10.150.20:FF:000041">
    <property type="entry name" value="DNA-directed RNA polymerase"/>
    <property type="match status" value="1"/>
</dbReference>
<evidence type="ECO:0000256" key="9">
    <source>
        <dbReference type="ARBA" id="ARBA00023163"/>
    </source>
</evidence>
<dbReference type="SUPFAM" id="SSF56672">
    <property type="entry name" value="DNA/RNA polymerases"/>
    <property type="match status" value="1"/>
</dbReference>
<protein>
    <recommendedName>
        <fullName evidence="11">DNA-directed RNA polymerase</fullName>
        <ecNumber evidence="11">2.7.7.6</ecNumber>
    </recommendedName>
</protein>
<dbReference type="PROSITE" id="PS00489">
    <property type="entry name" value="RNA_POL_PHAGE_2"/>
    <property type="match status" value="1"/>
</dbReference>
<evidence type="ECO:0000313" key="14">
    <source>
        <dbReference type="EMBL" id="PFH60433.1"/>
    </source>
</evidence>
<keyword evidence="7" id="KW-0809">Transit peptide</keyword>
<dbReference type="InterPro" id="IPR002092">
    <property type="entry name" value="DNA-dir_Rpol_phage-type"/>
</dbReference>
<evidence type="ECO:0000256" key="8">
    <source>
        <dbReference type="ARBA" id="ARBA00023128"/>
    </source>
</evidence>
<organism evidence="14 15">
    <name type="scientific">Ophiocordyceps unilateralis</name>
    <name type="common">Zombie-ant fungus</name>
    <name type="synonym">Torrubia unilateralis</name>
    <dbReference type="NCBI Taxonomy" id="268505"/>
    <lineage>
        <taxon>Eukaryota</taxon>
        <taxon>Fungi</taxon>
        <taxon>Dikarya</taxon>
        <taxon>Ascomycota</taxon>
        <taxon>Pezizomycotina</taxon>
        <taxon>Sordariomycetes</taxon>
        <taxon>Hypocreomycetidae</taxon>
        <taxon>Hypocreales</taxon>
        <taxon>Ophiocordycipitaceae</taxon>
        <taxon>Ophiocordyceps</taxon>
    </lineage>
</organism>
<keyword evidence="5 11" id="KW-0808">Transferase</keyword>
<keyword evidence="8" id="KW-0496">Mitochondrion</keyword>
<evidence type="ECO:0000259" key="13">
    <source>
        <dbReference type="SMART" id="SM01311"/>
    </source>
</evidence>